<feature type="region of interest" description="Disordered" evidence="3">
    <location>
        <begin position="675"/>
        <end position="699"/>
    </location>
</feature>
<feature type="compositionally biased region" description="Basic and acidic residues" evidence="3">
    <location>
        <begin position="675"/>
        <end position="686"/>
    </location>
</feature>
<feature type="compositionally biased region" description="Low complexity" evidence="3">
    <location>
        <begin position="176"/>
        <end position="188"/>
    </location>
</feature>
<dbReference type="Proteomes" id="UP000663131">
    <property type="component" value="Chromosome 8"/>
</dbReference>
<feature type="domain" description="RRM" evidence="4">
    <location>
        <begin position="569"/>
        <end position="642"/>
    </location>
</feature>
<feature type="compositionally biased region" description="Polar residues" evidence="3">
    <location>
        <begin position="805"/>
        <end position="821"/>
    </location>
</feature>
<reference evidence="5" key="1">
    <citation type="submission" date="2020-10" db="EMBL/GenBank/DDBJ databases">
        <authorList>
            <person name="Palmer J.M."/>
        </authorList>
    </citation>
    <scope>NUCLEOTIDE SEQUENCE</scope>
    <source>
        <strain evidence="5">UCD 2041</strain>
    </source>
</reference>
<dbReference type="Pfam" id="PF00076">
    <property type="entry name" value="RRM_1"/>
    <property type="match status" value="1"/>
</dbReference>
<sequence>MSLAPFETSTPGPKGVPPATESPSESNHSQHNRPPALHTTSGTRKFRPRTEPKTSGGTPLQRFLPRQLLVSSPFVQSPSGEAFTDGMMYFPYSPASVRTSFGSPRYGKQGMSPQMAQIVERQGTVAVPNGTPVVPGPYFYYDYGSGQYIPPGQQYCHPYNRAMSSPNLRHRKVPSRKLLSSLSKVTLSDGKSDADEEEENLNDDKTDPNLSKVLAKDAEADCTDENNAVREYPASPSPLTAVPAEKEDDGTEGTSEESPAMENLGERTVVLENLRSSLKAPDILDIIEFGPIENCTLTKEKGGEDNNNDLTARISFISSGPAGTCFSQLKTNLENLKGVLESPDMKIKLTEGTPIEPEVRVAIENFGATRAICISNLPKGISQKQLSEILGKFGEVETIQYKLTRNCAFVHFTSIKAAIDCMVKFSTAAVPSAFSDSALCYAPDKNAFEAEPPMGFVDTPYASSITGFPTYSDNTSGSFDGTSSSKSLSPSRVLRMKSSDGRANSSVRDARFIDSRSSFSFGPDSMYVNPAVIRGEANIPMNGFQGAPLGPMRNLDSGNFSVSTNIGNRTIYLGNLDCKTTEEDICNAVRGGMLESVHLLRNRRVCFITFINSEDAAGFMARSQSFGFFVHSRCLHVDWGHNSGPLSSEIRTAVQDGASRNLYIGIIREDDSKDLEEKAVTDKSQSDTKQNASEGSEKLHDYEDIIPNEEILRRDFSFFGGIEQINFFEDHRCAFVNFFNIRSCVKAVHSFNSPGKEKINRFFKGRYEDFKIAYGKDRCAGPPKKKKKKKKKKRRGNNGDNDNKQQGYSNQHTTFSSPSHSQLREALGLMQIQSKMLEEKESNETNSSWERSSNGTPLLSGDESELSGDSSARNRRKPQPTNKSQHDSRRSSRAHGDSEFLPDNGTPYVLGPYTSVAYSPVPYYSGDVYNNGSAGRPAIRMNNSYSMSSPQLLQQPQGGYYVYGPQLYYPMYPAAGNDDVEYTEDSTENERDSESNNSQDEDERTIQDDNNALDGSGKNNYK</sequence>
<keyword evidence="1 2" id="KW-0694">RNA-binding</keyword>
<dbReference type="EMBL" id="CP063136">
    <property type="protein sequence ID" value="QOU21272.1"/>
    <property type="molecule type" value="Genomic_DNA"/>
</dbReference>
<dbReference type="InterPro" id="IPR035979">
    <property type="entry name" value="RBD_domain_sf"/>
</dbReference>
<feature type="compositionally biased region" description="Polar residues" evidence="3">
    <location>
        <begin position="844"/>
        <end position="857"/>
    </location>
</feature>
<protein>
    <recommendedName>
        <fullName evidence="4">RRM domain-containing protein</fullName>
    </recommendedName>
</protein>
<dbReference type="Gene3D" id="3.30.70.330">
    <property type="match status" value="3"/>
</dbReference>
<dbReference type="InterPro" id="IPR039171">
    <property type="entry name" value="Cwc2/Slt11"/>
</dbReference>
<evidence type="ECO:0000256" key="2">
    <source>
        <dbReference type="PROSITE-ProRule" id="PRU00176"/>
    </source>
</evidence>
<feature type="compositionally biased region" description="Basic residues" evidence="3">
    <location>
        <begin position="783"/>
        <end position="796"/>
    </location>
</feature>
<accession>A0A871RE19</accession>
<dbReference type="PANTHER" id="PTHR14089:SF8">
    <property type="entry name" value="RNA-BINDING PROTEIN MRN1"/>
    <property type="match status" value="1"/>
</dbReference>
<name>A0A871RE19_DEKBR</name>
<dbReference type="GO" id="GO:0003729">
    <property type="term" value="F:mRNA binding"/>
    <property type="evidence" value="ECO:0007669"/>
    <property type="project" value="TreeGrafter"/>
</dbReference>
<dbReference type="GO" id="GO:0010494">
    <property type="term" value="C:cytoplasmic stress granule"/>
    <property type="evidence" value="ECO:0007669"/>
    <property type="project" value="TreeGrafter"/>
</dbReference>
<dbReference type="RefSeq" id="XP_041137765.1">
    <property type="nucleotide sequence ID" value="XM_041279551.1"/>
</dbReference>
<evidence type="ECO:0000256" key="1">
    <source>
        <dbReference type="ARBA" id="ARBA00022884"/>
    </source>
</evidence>
<evidence type="ECO:0000256" key="3">
    <source>
        <dbReference type="SAM" id="MobiDB-lite"/>
    </source>
</evidence>
<feature type="region of interest" description="Disordered" evidence="3">
    <location>
        <begin position="1"/>
        <end position="64"/>
    </location>
</feature>
<dbReference type="AlphaFoldDB" id="A0A871RE19"/>
<dbReference type="KEGG" id="bbrx:BRETT_000993"/>
<feature type="region of interest" description="Disordered" evidence="3">
    <location>
        <begin position="973"/>
        <end position="1022"/>
    </location>
</feature>
<feature type="compositionally biased region" description="Basic and acidic residues" evidence="3">
    <location>
        <begin position="884"/>
        <end position="898"/>
    </location>
</feature>
<feature type="domain" description="RRM" evidence="4">
    <location>
        <begin position="370"/>
        <end position="418"/>
    </location>
</feature>
<feature type="region of interest" description="Disordered" evidence="3">
    <location>
        <begin position="224"/>
        <end position="260"/>
    </location>
</feature>
<evidence type="ECO:0000313" key="6">
    <source>
        <dbReference type="Proteomes" id="UP000663131"/>
    </source>
</evidence>
<dbReference type="GO" id="GO:0000398">
    <property type="term" value="P:mRNA splicing, via spliceosome"/>
    <property type="evidence" value="ECO:0007669"/>
    <property type="project" value="TreeGrafter"/>
</dbReference>
<dbReference type="SMART" id="SM00360">
    <property type="entry name" value="RRM"/>
    <property type="match status" value="2"/>
</dbReference>
<dbReference type="PROSITE" id="PS50102">
    <property type="entry name" value="RRM"/>
    <property type="match status" value="2"/>
</dbReference>
<dbReference type="PANTHER" id="PTHR14089">
    <property type="entry name" value="PRE-MRNA-SPLICING FACTOR RBM22"/>
    <property type="match status" value="1"/>
</dbReference>
<organism evidence="5 6">
    <name type="scientific">Dekkera bruxellensis</name>
    <name type="common">Brettanomyces custersii</name>
    <dbReference type="NCBI Taxonomy" id="5007"/>
    <lineage>
        <taxon>Eukaryota</taxon>
        <taxon>Fungi</taxon>
        <taxon>Dikarya</taxon>
        <taxon>Ascomycota</taxon>
        <taxon>Saccharomycotina</taxon>
        <taxon>Pichiomycetes</taxon>
        <taxon>Pichiales</taxon>
        <taxon>Pichiaceae</taxon>
        <taxon>Brettanomyces</taxon>
    </lineage>
</organism>
<feature type="compositionally biased region" description="Acidic residues" evidence="3">
    <location>
        <begin position="246"/>
        <end position="255"/>
    </location>
</feature>
<dbReference type="GeneID" id="64572918"/>
<gene>
    <name evidence="5" type="ORF">BRETT_000993</name>
</gene>
<dbReference type="InterPro" id="IPR000504">
    <property type="entry name" value="RRM_dom"/>
</dbReference>
<dbReference type="SUPFAM" id="SSF54928">
    <property type="entry name" value="RNA-binding domain, RBD"/>
    <property type="match status" value="3"/>
</dbReference>
<feature type="region of interest" description="Disordered" evidence="3">
    <location>
        <begin position="161"/>
        <end position="210"/>
    </location>
</feature>
<proteinExistence type="predicted"/>
<evidence type="ECO:0000259" key="4">
    <source>
        <dbReference type="PROSITE" id="PS50102"/>
    </source>
</evidence>
<feature type="region of interest" description="Disordered" evidence="3">
    <location>
        <begin position="838"/>
        <end position="905"/>
    </location>
</feature>
<dbReference type="InterPro" id="IPR012677">
    <property type="entry name" value="Nucleotide-bd_a/b_plait_sf"/>
</dbReference>
<dbReference type="OrthoDB" id="6407164at2759"/>
<feature type="region of interest" description="Disordered" evidence="3">
    <location>
        <begin position="778"/>
        <end position="822"/>
    </location>
</feature>
<reference evidence="5" key="2">
    <citation type="journal article" name="BMC Genomics">
        <title>New genome assemblies reveal patterns of domestication and adaptation across Brettanomyces (Dekkera) species.</title>
        <authorList>
            <person name="Roach M.J."/>
            <person name="Borneman A.R."/>
        </authorList>
    </citation>
    <scope>NUCLEOTIDE SEQUENCE</scope>
    <source>
        <strain evidence="5">UCD 2041</strain>
    </source>
</reference>
<evidence type="ECO:0000313" key="5">
    <source>
        <dbReference type="EMBL" id="QOU21272.1"/>
    </source>
</evidence>
<feature type="compositionally biased region" description="Acidic residues" evidence="3">
    <location>
        <begin position="978"/>
        <end position="987"/>
    </location>
</feature>